<dbReference type="InterPro" id="IPR046648">
    <property type="entry name" value="DUF6760"/>
</dbReference>
<dbReference type="EMBL" id="CP084204">
    <property type="protein sequence ID" value="UZX20042.1"/>
    <property type="molecule type" value="Genomic_DNA"/>
</dbReference>
<protein>
    <recommendedName>
        <fullName evidence="1">DUF6760 domain-containing protein</fullName>
    </recommendedName>
</protein>
<evidence type="ECO:0000313" key="3">
    <source>
        <dbReference type="Proteomes" id="UP001164506"/>
    </source>
</evidence>
<dbReference type="Proteomes" id="UP001164506">
    <property type="component" value="Chromosome"/>
</dbReference>
<proteinExistence type="predicted"/>
<accession>A0ABY6QR00</accession>
<dbReference type="Pfam" id="PF20546">
    <property type="entry name" value="DUF6760"/>
    <property type="match status" value="1"/>
</dbReference>
<organism evidence="2 3">
    <name type="scientific">Streptomyces tanashiensis</name>
    <dbReference type="NCBI Taxonomy" id="67367"/>
    <lineage>
        <taxon>Bacteria</taxon>
        <taxon>Bacillati</taxon>
        <taxon>Actinomycetota</taxon>
        <taxon>Actinomycetes</taxon>
        <taxon>Kitasatosporales</taxon>
        <taxon>Streptomycetaceae</taxon>
        <taxon>Streptomyces</taxon>
    </lineage>
</organism>
<gene>
    <name evidence="2" type="ORF">LDH80_04635</name>
</gene>
<name>A0ABY6QR00_9ACTN</name>
<evidence type="ECO:0000313" key="2">
    <source>
        <dbReference type="EMBL" id="UZX20042.1"/>
    </source>
</evidence>
<keyword evidence="3" id="KW-1185">Reference proteome</keyword>
<dbReference type="RefSeq" id="WP_190105845.1">
    <property type="nucleotide sequence ID" value="NZ_BMUH01000013.1"/>
</dbReference>
<sequence>MTYAADRIEEETAYLAFHFHWGMDDVLDLEHADRRRYVAQAASLVERSQA</sequence>
<feature type="domain" description="DUF6760" evidence="1">
    <location>
        <begin position="6"/>
        <end position="47"/>
    </location>
</feature>
<reference evidence="2" key="1">
    <citation type="submission" date="2021-09" db="EMBL/GenBank/DDBJ databases">
        <title>Complete genome sequence and metabolic characterization of Streptomyces tanashiensis DSM 731 the producer of antibacterial Kalafungin and diverse secondary metabolites.</title>
        <authorList>
            <person name="Abbasi M.N."/>
            <person name="Anwar M.N."/>
            <person name="Alam K."/>
            <person name="Shoaib M."/>
            <person name="Lin Z."/>
            <person name="Hayat M."/>
            <person name="Ali M.I."/>
            <person name="Malik H.M.T."/>
            <person name="Ahmed I."/>
            <person name="Li A."/>
            <person name="Hailong Wang H."/>
            <person name="Zhang Y."/>
        </authorList>
    </citation>
    <scope>NUCLEOTIDE SEQUENCE</scope>
    <source>
        <strain evidence="2">Kala</strain>
    </source>
</reference>
<evidence type="ECO:0000259" key="1">
    <source>
        <dbReference type="Pfam" id="PF20546"/>
    </source>
</evidence>
<dbReference type="GeneID" id="95598705"/>